<proteinExistence type="inferred from homology"/>
<dbReference type="OrthoDB" id="5984008at2759"/>
<keyword evidence="7" id="KW-0675">Receptor</keyword>
<dbReference type="FunFam" id="3.40.190.10:FF:000218">
    <property type="entry name" value="Uncharacterized protein"/>
    <property type="match status" value="1"/>
</dbReference>
<dbReference type="GO" id="GO:0015276">
    <property type="term" value="F:ligand-gated monoatomic ion channel activity"/>
    <property type="evidence" value="ECO:0007669"/>
    <property type="project" value="InterPro"/>
</dbReference>
<evidence type="ECO:0000256" key="8">
    <source>
        <dbReference type="ARBA" id="ARBA00023180"/>
    </source>
</evidence>
<dbReference type="GO" id="GO:0005886">
    <property type="term" value="C:plasma membrane"/>
    <property type="evidence" value="ECO:0007669"/>
    <property type="project" value="UniProtKB-SubCell"/>
</dbReference>
<keyword evidence="8" id="KW-0325">Glycoprotein</keyword>
<evidence type="ECO:0000256" key="7">
    <source>
        <dbReference type="ARBA" id="ARBA00023170"/>
    </source>
</evidence>
<evidence type="ECO:0000256" key="6">
    <source>
        <dbReference type="ARBA" id="ARBA00023136"/>
    </source>
</evidence>
<evidence type="ECO:0000259" key="10">
    <source>
        <dbReference type="Pfam" id="PF00060"/>
    </source>
</evidence>
<evidence type="ECO:0000256" key="4">
    <source>
        <dbReference type="ARBA" id="ARBA00022692"/>
    </source>
</evidence>
<dbReference type="EMBL" id="CAKKLH010000125">
    <property type="protein sequence ID" value="CAH0104159.1"/>
    <property type="molecule type" value="Genomic_DNA"/>
</dbReference>
<dbReference type="PANTHER" id="PTHR42643">
    <property type="entry name" value="IONOTROPIC RECEPTOR 20A-RELATED"/>
    <property type="match status" value="1"/>
</dbReference>
<evidence type="ECO:0000313" key="11">
    <source>
        <dbReference type="EMBL" id="CAH0104159.1"/>
    </source>
</evidence>
<dbReference type="AlphaFoldDB" id="A0A8J2RSP9"/>
<feature type="transmembrane region" description="Helical" evidence="9">
    <location>
        <begin position="162"/>
        <end position="185"/>
    </location>
</feature>
<organism evidence="11 12">
    <name type="scientific">Daphnia galeata</name>
    <dbReference type="NCBI Taxonomy" id="27404"/>
    <lineage>
        <taxon>Eukaryota</taxon>
        <taxon>Metazoa</taxon>
        <taxon>Ecdysozoa</taxon>
        <taxon>Arthropoda</taxon>
        <taxon>Crustacea</taxon>
        <taxon>Branchiopoda</taxon>
        <taxon>Diplostraca</taxon>
        <taxon>Cladocera</taxon>
        <taxon>Anomopoda</taxon>
        <taxon>Daphniidae</taxon>
        <taxon>Daphnia</taxon>
    </lineage>
</organism>
<feature type="transmembrane region" description="Helical" evidence="9">
    <location>
        <begin position="246"/>
        <end position="265"/>
    </location>
</feature>
<evidence type="ECO:0000256" key="2">
    <source>
        <dbReference type="ARBA" id="ARBA00008685"/>
    </source>
</evidence>
<accession>A0A8J2RSP9</accession>
<dbReference type="InterPro" id="IPR052192">
    <property type="entry name" value="Insect_Ionotropic_Sensory_Rcpt"/>
</dbReference>
<dbReference type="FunFam" id="1.10.287.70:FF:000211">
    <property type="entry name" value="Uncharacterized protein"/>
    <property type="match status" value="2"/>
</dbReference>
<sequence length="1064" mass="121242">MHTMGVCKIKRFKSIIVTVTLILVMSAEFSTELDMHGRHLTFIALDQPPYDSLIRGPNGTFTFTGVNYDLITWMSAKFNFTFGLILVNSSLVEKYGTNEAAHYQLVNEENVDGITSTFYLSADRVANSDPTSFVWTEGVRLIVPRPEEENRLLAFIGPFQPMVWLLIFISLFFVVGTMTFFTWFYKRLHWTHLVVAIVDTESNDGARVNIPVRRITDIFSSYMMYVINIMTNQGGREAFNRASFRILTGIWVLCAMVLVNSYTGIVTSSLTTPKLKPSINSFKDLAESKEVVIVLRKDTVLGNQILKATSGVYKVLGDQVRRNPDQLVDNPFKLTTTLETGRYAYPFLHSLCVAFVSSQYKKEGKCRFQLSKILPVSIGYTSFFFKKGSPFTKEMSKGLMELWESGLARFWVDNIPSTPKAQKCFADTKRQVTRLVPIRLSDLISAFFILVAVLEFSEENDLSGRHLNYLVFHNPPFDTITKGPNGTFTFFGSDYYLVNWLSARFNFTFSFVLINQTIAEKYGTHEALFYQLINEKDVDGIACSFFLTMDRVERMDFTFHTFSDGFSLVVPKPEEESRLFAFIGPFQPNVWMLIFICVLVVIGMMTFFTGFYNSRYTNPSPDGVNEDSESNPQHQYGGASKRSIFSFFGSHVIYVINTLTNQGCREAFSRTSFRVLTGVWVLCAMVLVNSYTGIVISSLTKPKMKPSIESFEDLAASSEIGIVLRHDTSVGEQILKATTGVYKVLGDKARRHPDQIVGDPFKLAAKLETGRYAFPFLRTFGIAFVGSQYKKDKKCRFETTKMLPISMGYYSMLFKKGSSYTKTVNKGLMDLWESGLMLFWVKNLPTIPKANECFADKKNQVSRLAPIQLSDLTSAFLILGIGLGLATLSFLVELIYFKMREFSTDADPEGWHFNYSHTWSEGFNLIVSRPEEEDRLFSFTGPFQPTVWRMIFISLFVVVGLMTLFTWVYNSQRWNNVSDATVEIEKIDGHSRSNAFSKNLFDIFSTHMIYVINSMTNQGGREVFNRTSFRLLTGVWVFVRYGFGKFLYWNSHLITYNSEAETVH</sequence>
<evidence type="ECO:0000256" key="3">
    <source>
        <dbReference type="ARBA" id="ARBA00022475"/>
    </source>
</evidence>
<evidence type="ECO:0000313" key="12">
    <source>
        <dbReference type="Proteomes" id="UP000789390"/>
    </source>
</evidence>
<comment type="subcellular location">
    <subcellularLocation>
        <location evidence="1">Cell membrane</location>
        <topology evidence="1">Multi-pass membrane protein</topology>
    </subcellularLocation>
</comment>
<feature type="transmembrane region" description="Helical" evidence="9">
    <location>
        <begin position="12"/>
        <end position="30"/>
    </location>
</feature>
<feature type="transmembrane region" description="Helical" evidence="9">
    <location>
        <begin position="590"/>
        <end position="612"/>
    </location>
</feature>
<keyword evidence="6 9" id="KW-0472">Membrane</keyword>
<evidence type="ECO:0000256" key="9">
    <source>
        <dbReference type="SAM" id="Phobius"/>
    </source>
</evidence>
<reference evidence="11" key="1">
    <citation type="submission" date="2021-11" db="EMBL/GenBank/DDBJ databases">
        <authorList>
            <person name="Schell T."/>
        </authorList>
    </citation>
    <scope>NUCLEOTIDE SEQUENCE</scope>
    <source>
        <strain evidence="11">M5</strain>
    </source>
</reference>
<dbReference type="Gene3D" id="3.40.190.10">
    <property type="entry name" value="Periplasmic binding protein-like II"/>
    <property type="match status" value="1"/>
</dbReference>
<evidence type="ECO:0000256" key="5">
    <source>
        <dbReference type="ARBA" id="ARBA00022989"/>
    </source>
</evidence>
<name>A0A8J2RSP9_9CRUS</name>
<keyword evidence="12" id="KW-1185">Reference proteome</keyword>
<keyword evidence="4 9" id="KW-0812">Transmembrane</keyword>
<dbReference type="Gene3D" id="1.10.287.70">
    <property type="match status" value="3"/>
</dbReference>
<comment type="caution">
    <text evidence="11">The sequence shown here is derived from an EMBL/GenBank/DDBJ whole genome shotgun (WGS) entry which is preliminary data.</text>
</comment>
<dbReference type="Pfam" id="PF00060">
    <property type="entry name" value="Lig_chan"/>
    <property type="match status" value="2"/>
</dbReference>
<dbReference type="SUPFAM" id="SSF53850">
    <property type="entry name" value="Periplasmic binding protein-like II"/>
    <property type="match status" value="2"/>
</dbReference>
<dbReference type="GO" id="GO:0050906">
    <property type="term" value="P:detection of stimulus involved in sensory perception"/>
    <property type="evidence" value="ECO:0007669"/>
    <property type="project" value="UniProtKB-ARBA"/>
</dbReference>
<dbReference type="InterPro" id="IPR001320">
    <property type="entry name" value="Iontro_rcpt_C"/>
</dbReference>
<comment type="similarity">
    <text evidence="2">Belongs to the glutamate-gated ion channel (TC 1.A.10.1) family.</text>
</comment>
<feature type="transmembrane region" description="Helical" evidence="9">
    <location>
        <begin position="947"/>
        <end position="969"/>
    </location>
</feature>
<feature type="transmembrane region" description="Helical" evidence="9">
    <location>
        <begin position="872"/>
        <end position="897"/>
    </location>
</feature>
<evidence type="ECO:0000256" key="1">
    <source>
        <dbReference type="ARBA" id="ARBA00004651"/>
    </source>
</evidence>
<dbReference type="PANTHER" id="PTHR42643:SF24">
    <property type="entry name" value="IONOTROPIC RECEPTOR 60A"/>
    <property type="match status" value="1"/>
</dbReference>
<gene>
    <name evidence="11" type="ORF">DGAL_LOCUS6873</name>
</gene>
<feature type="transmembrane region" description="Helical" evidence="9">
    <location>
        <begin position="679"/>
        <end position="699"/>
    </location>
</feature>
<keyword evidence="5 9" id="KW-1133">Transmembrane helix</keyword>
<feature type="domain" description="Ionotropic glutamate receptor C-terminal" evidence="10">
    <location>
        <begin position="163"/>
        <end position="452"/>
    </location>
</feature>
<dbReference type="Proteomes" id="UP000789390">
    <property type="component" value="Unassembled WGS sequence"/>
</dbReference>
<protein>
    <recommendedName>
        <fullName evidence="10">Ionotropic glutamate receptor C-terminal domain-containing protein</fullName>
    </recommendedName>
</protein>
<feature type="domain" description="Ionotropic glutamate receptor C-terminal" evidence="10">
    <location>
        <begin position="589"/>
        <end position="883"/>
    </location>
</feature>
<keyword evidence="3" id="KW-1003">Cell membrane</keyword>